<keyword evidence="8" id="KW-1185">Reference proteome</keyword>
<dbReference type="GO" id="GO:0008982">
    <property type="term" value="F:protein-N(PI)-phosphohistidine-sugar phosphotransferase activity"/>
    <property type="evidence" value="ECO:0007669"/>
    <property type="project" value="InterPro"/>
</dbReference>
<dbReference type="InterPro" id="IPR036388">
    <property type="entry name" value="WH-like_DNA-bd_sf"/>
</dbReference>
<evidence type="ECO:0000256" key="3">
    <source>
        <dbReference type="ARBA" id="ARBA00023015"/>
    </source>
</evidence>
<dbReference type="CDD" id="cd05568">
    <property type="entry name" value="PTS_IIB_bgl_like"/>
    <property type="match status" value="1"/>
</dbReference>
<dbReference type="EMBL" id="FODF01000005">
    <property type="protein sequence ID" value="SEN51937.1"/>
    <property type="molecule type" value="Genomic_DNA"/>
</dbReference>
<dbReference type="Pfam" id="PF08279">
    <property type="entry name" value="HTH_11"/>
    <property type="match status" value="1"/>
</dbReference>
<dbReference type="Proteomes" id="UP000199512">
    <property type="component" value="Unassembled WGS sequence"/>
</dbReference>
<dbReference type="STRING" id="215200.SAMN05216454_10538"/>
<keyword evidence="2" id="KW-0677">Repeat</keyword>
<gene>
    <name evidence="7" type="ORF">SAMN05216454_10538</name>
</gene>
<dbReference type="GO" id="GO:0009401">
    <property type="term" value="P:phosphoenolpyruvate-dependent sugar phosphotransferase system"/>
    <property type="evidence" value="ECO:0007669"/>
    <property type="project" value="InterPro"/>
</dbReference>
<dbReference type="InterPro" id="IPR011608">
    <property type="entry name" value="PRD"/>
</dbReference>
<dbReference type="InterPro" id="IPR036095">
    <property type="entry name" value="PTS_EIIB-like_sf"/>
</dbReference>
<protein>
    <submittedName>
        <fullName evidence="7">Transcriptional antiterminator, BglG family</fullName>
    </submittedName>
</protein>
<reference evidence="7 8" key="1">
    <citation type="submission" date="2016-10" db="EMBL/GenBank/DDBJ databases">
        <authorList>
            <person name="de Groot N.N."/>
        </authorList>
    </citation>
    <scope>NUCLEOTIDE SEQUENCE [LARGE SCALE GENOMIC DNA]</scope>
    <source>
        <strain evidence="7 8">Calf135</strain>
    </source>
</reference>
<dbReference type="Gene3D" id="3.40.50.2300">
    <property type="match status" value="1"/>
</dbReference>
<evidence type="ECO:0000256" key="4">
    <source>
        <dbReference type="ARBA" id="ARBA00023163"/>
    </source>
</evidence>
<feature type="domain" description="PTS EIIB type-2" evidence="5">
    <location>
        <begin position="426"/>
        <end position="512"/>
    </location>
</feature>
<evidence type="ECO:0000256" key="2">
    <source>
        <dbReference type="ARBA" id="ARBA00022737"/>
    </source>
</evidence>
<dbReference type="Pfam" id="PF00874">
    <property type="entry name" value="PRD"/>
    <property type="match status" value="2"/>
</dbReference>
<dbReference type="SUPFAM" id="SSF52794">
    <property type="entry name" value="PTS system IIB component-like"/>
    <property type="match status" value="1"/>
</dbReference>
<feature type="domain" description="PRD" evidence="6">
    <location>
        <begin position="212"/>
        <end position="315"/>
    </location>
</feature>
<evidence type="ECO:0000259" key="6">
    <source>
        <dbReference type="PROSITE" id="PS51372"/>
    </source>
</evidence>
<dbReference type="InterPro" id="IPR036634">
    <property type="entry name" value="PRD_sf"/>
</dbReference>
<dbReference type="Gene3D" id="1.10.1790.10">
    <property type="entry name" value="PRD domain"/>
    <property type="match status" value="2"/>
</dbReference>
<dbReference type="SUPFAM" id="SSF63520">
    <property type="entry name" value="PTS-regulatory domain, PRD"/>
    <property type="match status" value="2"/>
</dbReference>
<accession>A0A1H8H839</accession>
<dbReference type="PROSITE" id="PS51372">
    <property type="entry name" value="PRD_2"/>
    <property type="match status" value="2"/>
</dbReference>
<dbReference type="InterPro" id="IPR036390">
    <property type="entry name" value="WH_DNA-bd_sf"/>
</dbReference>
<dbReference type="PANTHER" id="PTHR30185">
    <property type="entry name" value="CRYPTIC BETA-GLUCOSIDE BGL OPERON ANTITERMINATOR"/>
    <property type="match status" value="1"/>
</dbReference>
<keyword evidence="3" id="KW-0805">Transcription regulation</keyword>
<dbReference type="InterPro" id="IPR050661">
    <property type="entry name" value="BglG_antiterminators"/>
</dbReference>
<dbReference type="SUPFAM" id="SSF46785">
    <property type="entry name" value="Winged helix' DNA-binding domain"/>
    <property type="match status" value="1"/>
</dbReference>
<dbReference type="InterPro" id="IPR013196">
    <property type="entry name" value="HTH_11"/>
</dbReference>
<evidence type="ECO:0000313" key="7">
    <source>
        <dbReference type="EMBL" id="SEN51937.1"/>
    </source>
</evidence>
<evidence type="ECO:0000259" key="5">
    <source>
        <dbReference type="PROSITE" id="PS51099"/>
    </source>
</evidence>
<dbReference type="Gene3D" id="1.10.10.10">
    <property type="entry name" value="Winged helix-like DNA-binding domain superfamily/Winged helix DNA-binding domain"/>
    <property type="match status" value="2"/>
</dbReference>
<organism evidence="7 8">
    <name type="scientific">Peptostreptococcus russellii</name>
    <dbReference type="NCBI Taxonomy" id="215200"/>
    <lineage>
        <taxon>Bacteria</taxon>
        <taxon>Bacillati</taxon>
        <taxon>Bacillota</taxon>
        <taxon>Clostridia</taxon>
        <taxon>Peptostreptococcales</taxon>
        <taxon>Peptostreptococcaceae</taxon>
        <taxon>Peptostreptococcus</taxon>
    </lineage>
</organism>
<keyword evidence="1" id="KW-0808">Transferase</keyword>
<name>A0A1H8H839_9FIRM</name>
<sequence>MDFRANVYCFIIYICKREVKDITELTNRQRKLVEILIDEDDYMAVRFLSDKLNISRKTVYRDIEKIESIMPSISFDKKQGSGIKIIVNSDSLVRKPLKNIEKYSVEERRIKIFLWLLQHSKEYTSICYLSDRFYVGRTSIISDLNYINTNLLGDKLTIEKSKNGTRILGKEEDVRSKLRYVLENYSFVNTEDVKPYKSDRMDENTIKAIQSKYPLEDIITIESIIKKYEKNLPYTIGDLYYTNMIVHILIAIDRVRLEKYVEPSNSIKKLDVLFYKQAKNIAEDVEQSFNVKFPESEVTYIYKYLTSMGVGKLNTVDSERWIDNSIDDISTEFLRYLLEDHVVDFNKNQHVFYAFQLHIRALIQRLKYRIEIKNPLTKTIKSNYPEVFSYMKSVSAKVLENEISEDEIAYLTVYIQSLLENQISMKKIVIVCHSGFGTSLLLKKRILANFDKIEVVDILSSDDLADYDLDAIDYVVSTVKLLDVDFENILYVSTLLLKDDIEKINRIIMGAK</sequence>
<dbReference type="InterPro" id="IPR013011">
    <property type="entry name" value="PTS_EIIB_2"/>
</dbReference>
<evidence type="ECO:0000313" key="8">
    <source>
        <dbReference type="Proteomes" id="UP000199512"/>
    </source>
</evidence>
<evidence type="ECO:0000256" key="1">
    <source>
        <dbReference type="ARBA" id="ARBA00022679"/>
    </source>
</evidence>
<dbReference type="PANTHER" id="PTHR30185:SF18">
    <property type="entry name" value="TRANSCRIPTIONAL REGULATOR MTLR"/>
    <property type="match status" value="1"/>
</dbReference>
<proteinExistence type="predicted"/>
<dbReference type="AlphaFoldDB" id="A0A1H8H839"/>
<keyword evidence="4" id="KW-0804">Transcription</keyword>
<feature type="domain" description="PRD" evidence="6">
    <location>
        <begin position="321"/>
        <end position="425"/>
    </location>
</feature>
<dbReference type="PROSITE" id="PS51099">
    <property type="entry name" value="PTS_EIIB_TYPE_2"/>
    <property type="match status" value="1"/>
</dbReference>
<dbReference type="GO" id="GO:0006355">
    <property type="term" value="P:regulation of DNA-templated transcription"/>
    <property type="evidence" value="ECO:0007669"/>
    <property type="project" value="InterPro"/>
</dbReference>